<organism evidence="3 4">
    <name type="scientific">Oikopleura dioica</name>
    <name type="common">Tunicate</name>
    <dbReference type="NCBI Taxonomy" id="34765"/>
    <lineage>
        <taxon>Eukaryota</taxon>
        <taxon>Metazoa</taxon>
        <taxon>Chordata</taxon>
        <taxon>Tunicata</taxon>
        <taxon>Appendicularia</taxon>
        <taxon>Copelata</taxon>
        <taxon>Oikopleuridae</taxon>
        <taxon>Oikopleura</taxon>
    </lineage>
</organism>
<keyword evidence="2" id="KW-0472">Membrane</keyword>
<keyword evidence="2" id="KW-0812">Transmembrane</keyword>
<keyword evidence="2" id="KW-1133">Transmembrane helix</keyword>
<sequence>MDKKKKIYVFIAILLCAGIATWPLILVFRKINAPKDDCKDSPDEGEEGYEEPHFRPMPLSDSQAKLFDDYYKNLTESVEIEAFIDGKSWPALISTSRLLLFHRLQSPVTEFVRIATYKYWIYAEYTSEFEFIEINEDIRKSIQPDLDKAKLTKDHIFLCRECNQEVYDENLPTDSVTDCLKNSAIGTPEGKEVEYICADNVFDGGKVVIHIEKKVKCDLLKWKRTAKRTSFSPLILTAYLADEYSEEIGIPWCENNPNRLLGVYYYLNKLHLGRKFGMNDKELYDECYGLCRVSYLQCKADCETASCDSGCVLEFGECTALCPCGEYCQSGCTECANEICLGECRRAESENQEYMSCRENALENQAQCVRNCPPDSYCFGECNILFSNEINECPCVEFQRKIDGHTLTGVKNGVLMMVGGFDNEERQYSREIWRLKNEIWRMVGSLNEFCYFGSALNIDGFIFIISGYKSASNGVYPVERITTTSDEIIDVQVIGEHDFFAKTPVIFQALPDFCV</sequence>
<dbReference type="SUPFAM" id="SSF117281">
    <property type="entry name" value="Kelch motif"/>
    <property type="match status" value="1"/>
</dbReference>
<reference evidence="3 4" key="1">
    <citation type="submission" date="2021-04" db="EMBL/GenBank/DDBJ databases">
        <authorList>
            <person name="Bliznina A."/>
        </authorList>
    </citation>
    <scope>NUCLEOTIDE SEQUENCE [LARGE SCALE GENOMIC DNA]</scope>
</reference>
<dbReference type="EMBL" id="OU015567">
    <property type="protein sequence ID" value="CAG5109985.1"/>
    <property type="molecule type" value="Genomic_DNA"/>
</dbReference>
<feature type="region of interest" description="Disordered" evidence="1">
    <location>
        <begin position="37"/>
        <end position="60"/>
    </location>
</feature>
<feature type="transmembrane region" description="Helical" evidence="2">
    <location>
        <begin position="7"/>
        <end position="28"/>
    </location>
</feature>
<protein>
    <submittedName>
        <fullName evidence="3">Oidioi.mRNA.OKI2018_I69.chr2.g4443.t1.cds</fullName>
    </submittedName>
</protein>
<name>A0ABN7SX32_OIKDI</name>
<dbReference type="Proteomes" id="UP001158576">
    <property type="component" value="Chromosome 2"/>
</dbReference>
<evidence type="ECO:0000313" key="3">
    <source>
        <dbReference type="EMBL" id="CAG5109985.1"/>
    </source>
</evidence>
<gene>
    <name evidence="3" type="ORF">OKIOD_LOCUS13208</name>
</gene>
<evidence type="ECO:0000256" key="2">
    <source>
        <dbReference type="SAM" id="Phobius"/>
    </source>
</evidence>
<proteinExistence type="predicted"/>
<dbReference type="Gene3D" id="2.120.10.80">
    <property type="entry name" value="Kelch-type beta propeller"/>
    <property type="match status" value="1"/>
</dbReference>
<keyword evidence="4" id="KW-1185">Reference proteome</keyword>
<evidence type="ECO:0000256" key="1">
    <source>
        <dbReference type="SAM" id="MobiDB-lite"/>
    </source>
</evidence>
<evidence type="ECO:0000313" key="4">
    <source>
        <dbReference type="Proteomes" id="UP001158576"/>
    </source>
</evidence>
<accession>A0ABN7SX32</accession>
<dbReference type="InterPro" id="IPR015915">
    <property type="entry name" value="Kelch-typ_b-propeller"/>
</dbReference>